<accession>A0A6G0QMW3</accession>
<organism evidence="1 2">
    <name type="scientific">Phytophthora fragariae</name>
    <dbReference type="NCBI Taxonomy" id="53985"/>
    <lineage>
        <taxon>Eukaryota</taxon>
        <taxon>Sar</taxon>
        <taxon>Stramenopiles</taxon>
        <taxon>Oomycota</taxon>
        <taxon>Peronosporomycetes</taxon>
        <taxon>Peronosporales</taxon>
        <taxon>Peronosporaceae</taxon>
        <taxon>Phytophthora</taxon>
    </lineage>
</organism>
<evidence type="ECO:0000313" key="2">
    <source>
        <dbReference type="Proteomes" id="UP000486351"/>
    </source>
</evidence>
<reference evidence="1 2" key="1">
    <citation type="submission" date="2018-09" db="EMBL/GenBank/DDBJ databases">
        <title>Genomic investigation of the strawberry pathogen Phytophthora fragariae indicates pathogenicity is determined by transcriptional variation in three key races.</title>
        <authorList>
            <person name="Adams T.M."/>
            <person name="Armitage A.D."/>
            <person name="Sobczyk M.K."/>
            <person name="Bates H.J."/>
            <person name="Dunwell J.M."/>
            <person name="Nellist C.F."/>
            <person name="Harrison R.J."/>
        </authorList>
    </citation>
    <scope>NUCLEOTIDE SEQUENCE [LARGE SCALE GENOMIC DNA]</scope>
    <source>
        <strain evidence="1 2">NOV-77</strain>
    </source>
</reference>
<sequence>MGGMGDLSKMMPSVGGTGMGGMPDFSKMMSGMGGTGGMSSFSKMMPGMGGTGTGGASGGLSSFSKMMPGMGGASGGMGGMPDFSKMMSGMGGGLPSMGGGFSGLSKMMPDLENFSPIYDSLSPEDHMECVKRLGWLNILDPLKPDRQYPLLGLSIHDERELVQMLAQLALEKGSVSYRAQQEGVRQKLPRAWRRFRRLDGVDPMPLVLTVSSIMAPMCFRYQSAPSTVSTSETQGQTKASEMLHDWSYADACCVVQGFSSRANELHVHVRRRF</sequence>
<gene>
    <name evidence="1" type="ORF">PF008_g24765</name>
</gene>
<protein>
    <submittedName>
        <fullName evidence="1">Uncharacterized protein</fullName>
    </submittedName>
</protein>
<name>A0A6G0QMW3_9STRA</name>
<dbReference type="AlphaFoldDB" id="A0A6G0QMW3"/>
<dbReference type="EMBL" id="QXFY01002699">
    <property type="protein sequence ID" value="KAE9293571.1"/>
    <property type="molecule type" value="Genomic_DNA"/>
</dbReference>
<comment type="caution">
    <text evidence="1">The sequence shown here is derived from an EMBL/GenBank/DDBJ whole genome shotgun (WGS) entry which is preliminary data.</text>
</comment>
<evidence type="ECO:0000313" key="1">
    <source>
        <dbReference type="EMBL" id="KAE9293571.1"/>
    </source>
</evidence>
<proteinExistence type="predicted"/>
<dbReference type="Proteomes" id="UP000486351">
    <property type="component" value="Unassembled WGS sequence"/>
</dbReference>